<reference evidence="2 3" key="1">
    <citation type="submission" date="2021-03" db="EMBL/GenBank/DDBJ databases">
        <title>Genomic Encyclopedia of Type Strains, Phase IV (KMG-IV): sequencing the most valuable type-strain genomes for metagenomic binning, comparative biology and taxonomic classification.</title>
        <authorList>
            <person name="Goeker M."/>
        </authorList>
    </citation>
    <scope>NUCLEOTIDE SEQUENCE [LARGE SCALE GENOMIC DNA]</scope>
    <source>
        <strain evidence="2 3">DSM 27512</strain>
    </source>
</reference>
<name>A0ABS4KJ84_9FIRM</name>
<feature type="domain" description="DUF1858" evidence="1">
    <location>
        <begin position="2"/>
        <end position="55"/>
    </location>
</feature>
<dbReference type="Pfam" id="PF08984">
    <property type="entry name" value="DUF1858"/>
    <property type="match status" value="1"/>
</dbReference>
<dbReference type="RefSeq" id="WP_209660914.1">
    <property type="nucleotide sequence ID" value="NZ_JAGGLI010000017.1"/>
</dbReference>
<dbReference type="SUPFAM" id="SSF140683">
    <property type="entry name" value="SP0561-like"/>
    <property type="match status" value="1"/>
</dbReference>
<keyword evidence="3" id="KW-1185">Reference proteome</keyword>
<dbReference type="InterPro" id="IPR015077">
    <property type="entry name" value="DUF1858"/>
</dbReference>
<dbReference type="PANTHER" id="PTHR39341:SF1">
    <property type="entry name" value="DUF1858 DOMAIN-CONTAINING PROTEIN"/>
    <property type="match status" value="1"/>
</dbReference>
<dbReference type="NCBIfam" id="TIGR03980">
    <property type="entry name" value="prismane_assoc"/>
    <property type="match status" value="1"/>
</dbReference>
<evidence type="ECO:0000313" key="2">
    <source>
        <dbReference type="EMBL" id="MBP2027852.1"/>
    </source>
</evidence>
<protein>
    <submittedName>
        <fullName evidence="2">Hybrid cluster-associated redox disulfide protein</fullName>
    </submittedName>
</protein>
<organism evidence="2 3">
    <name type="scientific">Acetoanaerobium pronyense</name>
    <dbReference type="NCBI Taxonomy" id="1482736"/>
    <lineage>
        <taxon>Bacteria</taxon>
        <taxon>Bacillati</taxon>
        <taxon>Bacillota</taxon>
        <taxon>Clostridia</taxon>
        <taxon>Peptostreptococcales</taxon>
        <taxon>Filifactoraceae</taxon>
        <taxon>Acetoanaerobium</taxon>
    </lineage>
</organism>
<comment type="caution">
    <text evidence="2">The sequence shown here is derived from an EMBL/GenBank/DDBJ whole genome shotgun (WGS) entry which is preliminary data.</text>
</comment>
<gene>
    <name evidence="2" type="ORF">J2Z35_001650</name>
</gene>
<dbReference type="PANTHER" id="PTHR39341">
    <property type="entry name" value="BSL7085 PROTEIN"/>
    <property type="match status" value="1"/>
</dbReference>
<accession>A0ABS4KJ84</accession>
<dbReference type="Proteomes" id="UP001314903">
    <property type="component" value="Unassembled WGS sequence"/>
</dbReference>
<evidence type="ECO:0000259" key="1">
    <source>
        <dbReference type="Pfam" id="PF08984"/>
    </source>
</evidence>
<dbReference type="InterPro" id="IPR038062">
    <property type="entry name" value="ScdA-like_N_sf"/>
</dbReference>
<dbReference type="InterPro" id="IPR023883">
    <property type="entry name" value="CHP03980_redox-disulphide"/>
</dbReference>
<dbReference type="Gene3D" id="1.10.3910.10">
    <property type="entry name" value="SP0561-like"/>
    <property type="match status" value="1"/>
</dbReference>
<evidence type="ECO:0000313" key="3">
    <source>
        <dbReference type="Proteomes" id="UP001314903"/>
    </source>
</evidence>
<proteinExistence type="predicted"/>
<dbReference type="EMBL" id="JAGGLI010000017">
    <property type="protein sequence ID" value="MBP2027852.1"/>
    <property type="molecule type" value="Genomic_DNA"/>
</dbReference>
<sequence>MITKDMIITDIIKENPKAVQILMGNGMGCLGCPSAQSESLEQAAQIHGLDLEKLLEELNG</sequence>